<keyword evidence="2" id="KW-1185">Reference proteome</keyword>
<dbReference type="EMBL" id="HF936042">
    <property type="protein sequence ID" value="CCX33318.1"/>
    <property type="molecule type" value="Genomic_DNA"/>
</dbReference>
<name>U4LN25_PYROM</name>
<accession>U4LN25</accession>
<evidence type="ECO:0000313" key="1">
    <source>
        <dbReference type="EMBL" id="CCX33318.1"/>
    </source>
</evidence>
<dbReference type="Proteomes" id="UP000018144">
    <property type="component" value="Unassembled WGS sequence"/>
</dbReference>
<proteinExistence type="predicted"/>
<dbReference type="AlphaFoldDB" id="U4LN25"/>
<protein>
    <submittedName>
        <fullName evidence="1">Uncharacterized protein</fullName>
    </submittedName>
</protein>
<gene>
    <name evidence="1" type="ORF">PCON_14358</name>
</gene>
<organism evidence="1 2">
    <name type="scientific">Pyronema omphalodes (strain CBS 100304)</name>
    <name type="common">Pyronema confluens</name>
    <dbReference type="NCBI Taxonomy" id="1076935"/>
    <lineage>
        <taxon>Eukaryota</taxon>
        <taxon>Fungi</taxon>
        <taxon>Dikarya</taxon>
        <taxon>Ascomycota</taxon>
        <taxon>Pezizomycotina</taxon>
        <taxon>Pezizomycetes</taxon>
        <taxon>Pezizales</taxon>
        <taxon>Pyronemataceae</taxon>
        <taxon>Pyronema</taxon>
    </lineage>
</organism>
<evidence type="ECO:0000313" key="2">
    <source>
        <dbReference type="Proteomes" id="UP000018144"/>
    </source>
</evidence>
<reference evidence="1 2" key="1">
    <citation type="journal article" date="2013" name="PLoS Genet.">
        <title>The genome and development-dependent transcriptomes of Pyronema confluens: a window into fungal evolution.</title>
        <authorList>
            <person name="Traeger S."/>
            <person name="Altegoer F."/>
            <person name="Freitag M."/>
            <person name="Gabaldon T."/>
            <person name="Kempken F."/>
            <person name="Kumar A."/>
            <person name="Marcet-Houben M."/>
            <person name="Poggeler S."/>
            <person name="Stajich J.E."/>
            <person name="Nowrousian M."/>
        </authorList>
    </citation>
    <scope>NUCLEOTIDE SEQUENCE [LARGE SCALE GENOMIC DNA]</scope>
    <source>
        <strain evidence="2">CBS 100304</strain>
        <tissue evidence="1">Vegetative mycelium</tissue>
    </source>
</reference>
<sequence>MAERSIAQPYAYCALTEYGRRSSKFATGTFTYSLQEAWEDTNQTLKDVAALMVRWWNKDLRLWFHLCRHHPTRLDWSCIYIRPFRSFLDLRCFHRKVLVALRTLYRPFSYTLYVNIWWKL</sequence>